<comment type="caution">
    <text evidence="1">The sequence shown here is derived from an EMBL/GenBank/DDBJ whole genome shotgun (WGS) entry which is preliminary data.</text>
</comment>
<protein>
    <submittedName>
        <fullName evidence="1">Uncharacterized protein</fullName>
    </submittedName>
</protein>
<keyword evidence="2" id="KW-1185">Reference proteome</keyword>
<accession>A0A016WPW6</accession>
<dbReference type="OrthoDB" id="2020542at2759"/>
<dbReference type="EMBL" id="JARK01000159">
    <property type="protein sequence ID" value="EYC41710.1"/>
    <property type="molecule type" value="Genomic_DNA"/>
</dbReference>
<organism evidence="1 2">
    <name type="scientific">Ancylostoma ceylanicum</name>
    <dbReference type="NCBI Taxonomy" id="53326"/>
    <lineage>
        <taxon>Eukaryota</taxon>
        <taxon>Metazoa</taxon>
        <taxon>Ecdysozoa</taxon>
        <taxon>Nematoda</taxon>
        <taxon>Chromadorea</taxon>
        <taxon>Rhabditida</taxon>
        <taxon>Rhabditina</taxon>
        <taxon>Rhabditomorpha</taxon>
        <taxon>Strongyloidea</taxon>
        <taxon>Ancylostomatidae</taxon>
        <taxon>Ancylostomatinae</taxon>
        <taxon>Ancylostoma</taxon>
    </lineage>
</organism>
<evidence type="ECO:0000313" key="1">
    <source>
        <dbReference type="EMBL" id="EYC41710.1"/>
    </source>
</evidence>
<dbReference type="Proteomes" id="UP000024635">
    <property type="component" value="Unassembled WGS sequence"/>
</dbReference>
<sequence length="226" mass="25763">MFLRIVRHFLDRTTTLKIIQVWRGCTLRVFAIGDNDSTKNEEIRKGLQKYIYMLRIDAELFMVNLLDLEVSEEVVEKTAELERRQQTIKNEIRRSRSRESGFTNEAYNNDDTISSRKLRLNDSVRSFTPIVININEDAETSFIDNPADGLYRPSSPSEESEIGDVKLNVSSILVEFNCFGCPDDACIIKITQGKRADIPKFTKLSAGVDAFTLGNINDAPRLNGKY</sequence>
<proteinExistence type="predicted"/>
<reference evidence="2" key="1">
    <citation type="journal article" date="2015" name="Nat. Genet.">
        <title>The genome and transcriptome of the zoonotic hookworm Ancylostoma ceylanicum identify infection-specific gene families.</title>
        <authorList>
            <person name="Schwarz E.M."/>
            <person name="Hu Y."/>
            <person name="Antoshechkin I."/>
            <person name="Miller M.M."/>
            <person name="Sternberg P.W."/>
            <person name="Aroian R.V."/>
        </authorList>
    </citation>
    <scope>NUCLEOTIDE SEQUENCE</scope>
    <source>
        <strain evidence="2">HY135</strain>
    </source>
</reference>
<evidence type="ECO:0000313" key="2">
    <source>
        <dbReference type="Proteomes" id="UP000024635"/>
    </source>
</evidence>
<dbReference type="AlphaFoldDB" id="A0A016WPW6"/>
<gene>
    <name evidence="1" type="primary">Acey_s0559.g3451</name>
    <name evidence="1" type="ORF">Y032_0559g3451</name>
</gene>
<name>A0A016WPW6_9BILA</name>